<evidence type="ECO:0000256" key="7">
    <source>
        <dbReference type="PIRNR" id="PIRNR031057"/>
    </source>
</evidence>
<evidence type="ECO:0000256" key="3">
    <source>
        <dbReference type="ARBA" id="ARBA00022679"/>
    </source>
</evidence>
<dbReference type="CDD" id="cd07995">
    <property type="entry name" value="TPK"/>
    <property type="match status" value="1"/>
</dbReference>
<keyword evidence="3 7" id="KW-0808">Transferase</keyword>
<dbReference type="InterPro" id="IPR006282">
    <property type="entry name" value="Thi_PPkinase"/>
</dbReference>
<evidence type="ECO:0000256" key="1">
    <source>
        <dbReference type="ARBA" id="ARBA00005078"/>
    </source>
</evidence>
<reference evidence="10" key="1">
    <citation type="journal article" date="2017" name="Nucleic Acids Res.">
        <title>Proteogenomics produces comprehensive and highly accurate protein-coding gene annotation in a complete genome assembly of Malassezia sympodialis.</title>
        <authorList>
            <person name="Zhu Y."/>
            <person name="Engstroem P.G."/>
            <person name="Tellgren-Roth C."/>
            <person name="Baudo C.D."/>
            <person name="Kennell J.C."/>
            <person name="Sun S."/>
            <person name="Billmyre R.B."/>
            <person name="Schroeder M.S."/>
            <person name="Andersson A."/>
            <person name="Holm T."/>
            <person name="Sigurgeirsson B."/>
            <person name="Wu G."/>
            <person name="Sankaranarayanan S.R."/>
            <person name="Siddharthan R."/>
            <person name="Sanyal K."/>
            <person name="Lundeberg J."/>
            <person name="Nystedt B."/>
            <person name="Boekhout T."/>
            <person name="Dawson T.L. Jr."/>
            <person name="Heitman J."/>
            <person name="Scheynius A."/>
            <person name="Lehtioe J."/>
        </authorList>
    </citation>
    <scope>NUCLEOTIDE SEQUENCE [LARGE SCALE GENOMIC DNA]</scope>
    <source>
        <strain evidence="10">ATCC 42132</strain>
    </source>
</reference>
<evidence type="ECO:0000256" key="6">
    <source>
        <dbReference type="ARBA" id="ARBA00022840"/>
    </source>
</evidence>
<proteinExistence type="inferred from homology"/>
<dbReference type="GO" id="GO:0005524">
    <property type="term" value="F:ATP binding"/>
    <property type="evidence" value="ECO:0007669"/>
    <property type="project" value="UniProtKB-UniRule"/>
</dbReference>
<protein>
    <recommendedName>
        <fullName evidence="7">Thiamine pyrophosphokinase</fullName>
        <ecNumber evidence="7">2.7.6.2</ecNumber>
    </recommendedName>
</protein>
<dbReference type="Pfam" id="PF04263">
    <property type="entry name" value="TPK_catalytic"/>
    <property type="match status" value="1"/>
</dbReference>
<name>A0A1M8AB46_MALS4</name>
<evidence type="ECO:0000256" key="2">
    <source>
        <dbReference type="ARBA" id="ARBA00006785"/>
    </source>
</evidence>
<keyword evidence="5 7" id="KW-0418">Kinase</keyword>
<organism evidence="9 10">
    <name type="scientific">Malassezia sympodialis (strain ATCC 42132)</name>
    <name type="common">Atopic eczema-associated yeast</name>
    <dbReference type="NCBI Taxonomy" id="1230383"/>
    <lineage>
        <taxon>Eukaryota</taxon>
        <taxon>Fungi</taxon>
        <taxon>Dikarya</taxon>
        <taxon>Basidiomycota</taxon>
        <taxon>Ustilaginomycotina</taxon>
        <taxon>Malasseziomycetes</taxon>
        <taxon>Malasseziales</taxon>
        <taxon>Malasseziaceae</taxon>
        <taxon>Malassezia</taxon>
    </lineage>
</organism>
<dbReference type="FunFam" id="2.60.120.320:FF:000001">
    <property type="entry name" value="Thiamine pyrophosphokinase"/>
    <property type="match status" value="1"/>
</dbReference>
<dbReference type="InterPro" id="IPR036371">
    <property type="entry name" value="TPK_B1-bd_sf"/>
</dbReference>
<dbReference type="UniPathway" id="UPA00060">
    <property type="reaction ID" value="UER00597"/>
</dbReference>
<evidence type="ECO:0000313" key="10">
    <source>
        <dbReference type="Proteomes" id="UP000186303"/>
    </source>
</evidence>
<evidence type="ECO:0000259" key="8">
    <source>
        <dbReference type="SMART" id="SM00983"/>
    </source>
</evidence>
<dbReference type="OMA" id="HHLYMMT"/>
<dbReference type="InterPro" id="IPR036759">
    <property type="entry name" value="TPK_catalytic_sf"/>
</dbReference>
<keyword evidence="10" id="KW-1185">Reference proteome</keyword>
<dbReference type="Gene3D" id="3.40.50.10240">
    <property type="entry name" value="Thiamin pyrophosphokinase, catalytic domain"/>
    <property type="match status" value="1"/>
</dbReference>
<dbReference type="EC" id="2.7.6.2" evidence="7"/>
<dbReference type="GO" id="GO:0006772">
    <property type="term" value="P:thiamine metabolic process"/>
    <property type="evidence" value="ECO:0007669"/>
    <property type="project" value="InterPro"/>
</dbReference>
<evidence type="ECO:0000256" key="4">
    <source>
        <dbReference type="ARBA" id="ARBA00022741"/>
    </source>
</evidence>
<gene>
    <name evidence="9" type="ORF">MSYG_4008</name>
</gene>
<dbReference type="PANTHER" id="PTHR13622:SF8">
    <property type="entry name" value="THIAMIN PYROPHOSPHOKINASE 1"/>
    <property type="match status" value="1"/>
</dbReference>
<dbReference type="PANTHER" id="PTHR13622">
    <property type="entry name" value="THIAMIN PYROPHOSPHOKINASE"/>
    <property type="match status" value="1"/>
</dbReference>
<feature type="domain" description="Thiamin pyrophosphokinase thiamin-binding" evidence="8">
    <location>
        <begin position="200"/>
        <end position="270"/>
    </location>
</feature>
<dbReference type="Gene3D" id="2.60.120.320">
    <property type="entry name" value="Thiamin pyrophosphokinase, thiamin-binding domain"/>
    <property type="match status" value="1"/>
</dbReference>
<dbReference type="GO" id="GO:0004788">
    <property type="term" value="F:thiamine diphosphokinase activity"/>
    <property type="evidence" value="ECO:0007669"/>
    <property type="project" value="UniProtKB-UniRule"/>
</dbReference>
<dbReference type="SUPFAM" id="SSF63862">
    <property type="entry name" value="Thiamin pyrophosphokinase, substrate-binding domain"/>
    <property type="match status" value="1"/>
</dbReference>
<dbReference type="STRING" id="1230383.A0A1M8AB46"/>
<dbReference type="AlphaFoldDB" id="A0A1M8AB46"/>
<dbReference type="InterPro" id="IPR016966">
    <property type="entry name" value="Thiamin_pyrophosphokinase_euk"/>
</dbReference>
<dbReference type="SMART" id="SM00983">
    <property type="entry name" value="TPK_B1_binding"/>
    <property type="match status" value="1"/>
</dbReference>
<comment type="pathway">
    <text evidence="1 7">Cofactor biosynthesis; thiamine diphosphate biosynthesis; thiamine diphosphate from thiamine: step 1/1.</text>
</comment>
<accession>A0A1M8AB46</accession>
<comment type="catalytic activity">
    <reaction evidence="7">
        <text>thiamine + ATP = thiamine diphosphate + AMP + H(+)</text>
        <dbReference type="Rhea" id="RHEA:11576"/>
        <dbReference type="ChEBI" id="CHEBI:15378"/>
        <dbReference type="ChEBI" id="CHEBI:18385"/>
        <dbReference type="ChEBI" id="CHEBI:30616"/>
        <dbReference type="ChEBI" id="CHEBI:58937"/>
        <dbReference type="ChEBI" id="CHEBI:456215"/>
    </reaction>
</comment>
<dbReference type="SUPFAM" id="SSF63999">
    <property type="entry name" value="Thiamin pyrophosphokinase, catalytic domain"/>
    <property type="match status" value="1"/>
</dbReference>
<keyword evidence="4 7" id="KW-0547">Nucleotide-binding</keyword>
<dbReference type="VEuPathDB" id="FungiDB:MSYG_4008"/>
<dbReference type="PIRSF" id="PIRSF031057">
    <property type="entry name" value="Thiamin_pyrophosphokinase"/>
    <property type="match status" value="1"/>
</dbReference>
<dbReference type="OrthoDB" id="25149at2759"/>
<dbReference type="InterPro" id="IPR007371">
    <property type="entry name" value="TPK_catalytic"/>
</dbReference>
<evidence type="ECO:0000256" key="5">
    <source>
        <dbReference type="ARBA" id="ARBA00022777"/>
    </source>
</evidence>
<dbReference type="GO" id="GO:0030975">
    <property type="term" value="F:thiamine binding"/>
    <property type="evidence" value="ECO:0007669"/>
    <property type="project" value="UniProtKB-UniRule"/>
</dbReference>
<keyword evidence="6 7" id="KW-0067">ATP-binding</keyword>
<sequence length="283" mass="31548">MSEIRQWNISSVLDPKAPRNTPYALILLNTPISEKHAIVFYRVWQQAAIRIVADGAANMLLEFMDAHKDKLFKMPDLICGDLDSISDHARSYFEERHVHIQRLASQYSTDLQKSIQHLELEEDTSSLQYDLVIFGGLTGRLDQTMHTLHVLWQLAPGVPVDDIITSHDTSTDENKDGRLRKRPHTVVLSDTCATCLLGPGKHVLQHNRSIVGKSCGILPLGVSSACIQSEGLEWNLESQKSSLGGFLSTSNHLAPDNLSGTVLIETDSPVYWTVELQVDTELL</sequence>
<dbReference type="Proteomes" id="UP000186303">
    <property type="component" value="Chromosome 7"/>
</dbReference>
<evidence type="ECO:0000313" key="9">
    <source>
        <dbReference type="EMBL" id="SHO79658.1"/>
    </source>
</evidence>
<dbReference type="GO" id="GO:0009229">
    <property type="term" value="P:thiamine diphosphate biosynthetic process"/>
    <property type="evidence" value="ECO:0007669"/>
    <property type="project" value="UniProtKB-UniRule"/>
</dbReference>
<dbReference type="Pfam" id="PF04265">
    <property type="entry name" value="TPK_B1_binding"/>
    <property type="match status" value="1"/>
</dbReference>
<dbReference type="GO" id="GO:0016301">
    <property type="term" value="F:kinase activity"/>
    <property type="evidence" value="ECO:0007669"/>
    <property type="project" value="UniProtKB-UniRule"/>
</dbReference>
<comment type="similarity">
    <text evidence="2 7">Belongs to the thiamine pyrophosphokinase family.</text>
</comment>
<dbReference type="InterPro" id="IPR007373">
    <property type="entry name" value="Thiamin_PyroPKinase_B1-bd"/>
</dbReference>
<dbReference type="EMBL" id="LT671827">
    <property type="protein sequence ID" value="SHO79658.1"/>
    <property type="molecule type" value="Genomic_DNA"/>
</dbReference>